<keyword evidence="4" id="KW-0119">Carbohydrate metabolism</keyword>
<evidence type="ECO:0000256" key="4">
    <source>
        <dbReference type="ARBA" id="ARBA00023277"/>
    </source>
</evidence>
<dbReference type="AlphaFoldDB" id="A0AAV2VRG4"/>
<comment type="similarity">
    <text evidence="6">Belongs to the HIBADH-related family. L-threonate dehydrogenase subfamily.</text>
</comment>
<evidence type="ECO:0000313" key="14">
    <source>
        <dbReference type="Proteomes" id="UP000018211"/>
    </source>
</evidence>
<dbReference type="Proteomes" id="UP000018211">
    <property type="component" value="Unassembled WGS sequence"/>
</dbReference>
<name>A0AAV2VRG4_9VIBR</name>
<dbReference type="InterPro" id="IPR013328">
    <property type="entry name" value="6PGD_dom2"/>
</dbReference>
<feature type="domain" description="6-phosphogluconate dehydrogenase NADP-binding" evidence="11">
    <location>
        <begin position="4"/>
        <end position="162"/>
    </location>
</feature>
<dbReference type="InterPro" id="IPR008927">
    <property type="entry name" value="6-PGluconate_DH-like_C_sf"/>
</dbReference>
<organism evidence="13 14">
    <name type="scientific">Vibrio nigripulchritudo SOn1</name>
    <dbReference type="NCBI Taxonomy" id="1238450"/>
    <lineage>
        <taxon>Bacteria</taxon>
        <taxon>Pseudomonadati</taxon>
        <taxon>Pseudomonadota</taxon>
        <taxon>Gammaproteobacteria</taxon>
        <taxon>Vibrionales</taxon>
        <taxon>Vibrionaceae</taxon>
        <taxon>Vibrio</taxon>
    </lineage>
</organism>
<dbReference type="InterPro" id="IPR036291">
    <property type="entry name" value="NAD(P)-bd_dom_sf"/>
</dbReference>
<evidence type="ECO:0000259" key="12">
    <source>
        <dbReference type="Pfam" id="PF14833"/>
    </source>
</evidence>
<evidence type="ECO:0000313" key="13">
    <source>
        <dbReference type="EMBL" id="CCO47244.1"/>
    </source>
</evidence>
<dbReference type="Pfam" id="PF03446">
    <property type="entry name" value="NAD_binding_2"/>
    <property type="match status" value="1"/>
</dbReference>
<keyword evidence="1" id="KW-0521">NADP</keyword>
<evidence type="ECO:0000256" key="6">
    <source>
        <dbReference type="ARBA" id="ARBA00037979"/>
    </source>
</evidence>
<dbReference type="PANTHER" id="PTHR43060:SF17">
    <property type="entry name" value="L-THREONATE DEHYDROGENASE"/>
    <property type="match status" value="1"/>
</dbReference>
<evidence type="ECO:0000256" key="2">
    <source>
        <dbReference type="ARBA" id="ARBA00023002"/>
    </source>
</evidence>
<dbReference type="SUPFAM" id="SSF48179">
    <property type="entry name" value="6-phosphogluconate dehydrogenase C-terminal domain-like"/>
    <property type="match status" value="1"/>
</dbReference>
<keyword evidence="3" id="KW-0520">NAD</keyword>
<comment type="function">
    <text evidence="5">Catalyzes oxidation of L-threonate to 2-oxo-tetronate. Can use either NAD(+) or NADP(+) as cosubstrate, with a preference for NAD(+).</text>
</comment>
<dbReference type="InterPro" id="IPR015815">
    <property type="entry name" value="HIBADH-related"/>
</dbReference>
<dbReference type="EMBL" id="CAOF01000118">
    <property type="protein sequence ID" value="CCO47244.1"/>
    <property type="molecule type" value="Genomic_DNA"/>
</dbReference>
<dbReference type="InterPro" id="IPR050006">
    <property type="entry name" value="LtnD"/>
</dbReference>
<dbReference type="GO" id="GO:0051287">
    <property type="term" value="F:NAD binding"/>
    <property type="evidence" value="ECO:0007669"/>
    <property type="project" value="InterPro"/>
</dbReference>
<keyword evidence="2 13" id="KW-0560">Oxidoreductase</keyword>
<dbReference type="GO" id="GO:0050661">
    <property type="term" value="F:NADP binding"/>
    <property type="evidence" value="ECO:0007669"/>
    <property type="project" value="InterPro"/>
</dbReference>
<evidence type="ECO:0000256" key="7">
    <source>
        <dbReference type="ARBA" id="ARBA00038870"/>
    </source>
</evidence>
<evidence type="ECO:0000256" key="8">
    <source>
        <dbReference type="ARBA" id="ARBA00039407"/>
    </source>
</evidence>
<dbReference type="EC" id="1.1.1.411" evidence="7"/>
<dbReference type="PANTHER" id="PTHR43060">
    <property type="entry name" value="3-HYDROXYISOBUTYRATE DEHYDROGENASE-LIKE 1, MITOCHONDRIAL-RELATED"/>
    <property type="match status" value="1"/>
</dbReference>
<accession>A0AAV2VRG4</accession>
<feature type="domain" description="3-hydroxyisobutyrate dehydrogenase-like NAD-binding" evidence="12">
    <location>
        <begin position="166"/>
        <end position="286"/>
    </location>
</feature>
<dbReference type="GO" id="GO:0016616">
    <property type="term" value="F:oxidoreductase activity, acting on the CH-OH group of donors, NAD or NADP as acceptor"/>
    <property type="evidence" value="ECO:0007669"/>
    <property type="project" value="InterPro"/>
</dbReference>
<proteinExistence type="inferred from homology"/>
<comment type="caution">
    <text evidence="13">The sequence shown here is derived from an EMBL/GenBank/DDBJ whole genome shotgun (WGS) entry which is preliminary data.</text>
</comment>
<evidence type="ECO:0000259" key="11">
    <source>
        <dbReference type="Pfam" id="PF03446"/>
    </source>
</evidence>
<sequence>MTAQVSLIGLGSMGQGMARNIIGSGIALRGYDVSPDALSRFQSIGGSPCSSVSDAAEYCDLLVLMVVNAAQAEEVLFAQGAAKNMAKNGVVMLCSTVSPSDTRKIAAQLTSYNLVLLDAPVSGGKVGADSGTLTVMASGCEHAFQQADGVLNAISKKVHQLGIDPGMASTYKVVHQLAAGVHLVTAAELIALGAKAGCDVKTLFDIVSTSAGNSWMFSDRVPHMLDEDFTPRSMVDIFVKDLDLVLQTGKDLQAALPLSSAAHQMLVAASGMGHGKLDDSAVVKVYEALMDHSLNSAQNSEVKS</sequence>
<dbReference type="PROSITE" id="PS00895">
    <property type="entry name" value="3_HYDROXYISOBUT_DH"/>
    <property type="match status" value="1"/>
</dbReference>
<evidence type="ECO:0000256" key="9">
    <source>
        <dbReference type="ARBA" id="ARBA00047312"/>
    </source>
</evidence>
<dbReference type="Gene3D" id="3.40.50.720">
    <property type="entry name" value="NAD(P)-binding Rossmann-like Domain"/>
    <property type="match status" value="1"/>
</dbReference>
<comment type="catalytic activity">
    <reaction evidence="9">
        <text>L-threonate + NAD(+) = 2-dehydro-L-erythronate + NADH + H(+)</text>
        <dbReference type="Rhea" id="RHEA:52548"/>
        <dbReference type="ChEBI" id="CHEBI:15378"/>
        <dbReference type="ChEBI" id="CHEBI:57540"/>
        <dbReference type="ChEBI" id="CHEBI:57561"/>
        <dbReference type="ChEBI" id="CHEBI:57945"/>
        <dbReference type="ChEBI" id="CHEBI:136669"/>
        <dbReference type="EC" id="1.1.1.411"/>
    </reaction>
</comment>
<dbReference type="SUPFAM" id="SSF51735">
    <property type="entry name" value="NAD(P)-binding Rossmann-fold domains"/>
    <property type="match status" value="1"/>
</dbReference>
<dbReference type="RefSeq" id="WP_022600252.1">
    <property type="nucleotide sequence ID" value="NZ_LK391965.1"/>
</dbReference>
<dbReference type="Pfam" id="PF14833">
    <property type="entry name" value="NAD_binding_11"/>
    <property type="match status" value="1"/>
</dbReference>
<dbReference type="Gene3D" id="1.10.1040.10">
    <property type="entry name" value="N-(1-d-carboxylethyl)-l-norvaline Dehydrogenase, domain 2"/>
    <property type="match status" value="1"/>
</dbReference>
<dbReference type="PIRSF" id="PIRSF000103">
    <property type="entry name" value="HIBADH"/>
    <property type="match status" value="1"/>
</dbReference>
<evidence type="ECO:0000256" key="5">
    <source>
        <dbReference type="ARBA" id="ARBA00037062"/>
    </source>
</evidence>
<protein>
    <recommendedName>
        <fullName evidence="8">L-threonate dehydrogenase</fullName>
        <ecNumber evidence="7">1.1.1.411</ecNumber>
    </recommendedName>
</protein>
<reference evidence="13 14" key="1">
    <citation type="journal article" date="2013" name="ISME J.">
        <title>Comparative genomics of pathogenic lineages of Vibrio nigripulchritudo identifies virulence-associated traits.</title>
        <authorList>
            <person name="Goudenege D."/>
            <person name="Labreuche Y."/>
            <person name="Krin E."/>
            <person name="Ansquer D."/>
            <person name="Mangenot S."/>
            <person name="Calteau A."/>
            <person name="Medigue C."/>
            <person name="Mazel D."/>
            <person name="Polz M.F."/>
            <person name="Le Roux F."/>
        </authorList>
    </citation>
    <scope>NUCLEOTIDE SEQUENCE [LARGE SCALE GENOMIC DNA]</scope>
    <source>
        <strain evidence="13 14">SOn1</strain>
    </source>
</reference>
<evidence type="ECO:0000256" key="1">
    <source>
        <dbReference type="ARBA" id="ARBA00022857"/>
    </source>
</evidence>
<dbReference type="NCBIfam" id="NF043037">
    <property type="entry name" value="ThreonDh"/>
    <property type="match status" value="1"/>
</dbReference>
<dbReference type="InterPro" id="IPR006115">
    <property type="entry name" value="6PGDH_NADP-bd"/>
</dbReference>
<evidence type="ECO:0000256" key="10">
    <source>
        <dbReference type="PIRSR" id="PIRSR000103-1"/>
    </source>
</evidence>
<evidence type="ECO:0000256" key="3">
    <source>
        <dbReference type="ARBA" id="ARBA00023027"/>
    </source>
</evidence>
<dbReference type="InterPro" id="IPR029154">
    <property type="entry name" value="HIBADH-like_NADP-bd"/>
</dbReference>
<dbReference type="InterPro" id="IPR002204">
    <property type="entry name" value="3-OH-isobutyrate_DH-rel_CS"/>
</dbReference>
<gene>
    <name evidence="13" type="ORF">VIBNISOn1_280013</name>
</gene>
<dbReference type="GO" id="GO:0016054">
    <property type="term" value="P:organic acid catabolic process"/>
    <property type="evidence" value="ECO:0007669"/>
    <property type="project" value="UniProtKB-ARBA"/>
</dbReference>
<feature type="active site" evidence="10">
    <location>
        <position position="172"/>
    </location>
</feature>